<dbReference type="AlphaFoldDB" id="A0A7S1I2N6"/>
<proteinExistence type="predicted"/>
<feature type="region of interest" description="Disordered" evidence="1">
    <location>
        <begin position="1"/>
        <end position="29"/>
    </location>
</feature>
<evidence type="ECO:0000313" key="2">
    <source>
        <dbReference type="EMBL" id="CAD8998744.1"/>
    </source>
</evidence>
<protein>
    <submittedName>
        <fullName evidence="2">Uncharacterized protein</fullName>
    </submittedName>
</protein>
<dbReference type="EMBL" id="HBGA01026449">
    <property type="protein sequence ID" value="CAD8998744.1"/>
    <property type="molecule type" value="Transcribed_RNA"/>
</dbReference>
<reference evidence="2" key="1">
    <citation type="submission" date="2021-01" db="EMBL/GenBank/DDBJ databases">
        <authorList>
            <person name="Corre E."/>
            <person name="Pelletier E."/>
            <person name="Niang G."/>
            <person name="Scheremetjew M."/>
            <person name="Finn R."/>
            <person name="Kale V."/>
            <person name="Holt S."/>
            <person name="Cochrane G."/>
            <person name="Meng A."/>
            <person name="Brown T."/>
            <person name="Cohen L."/>
        </authorList>
    </citation>
    <scope>NUCLEOTIDE SEQUENCE</scope>
    <source>
        <strain evidence="2">NIES-381</strain>
    </source>
</reference>
<name>A0A7S1I2N6_9EUGL</name>
<feature type="compositionally biased region" description="Basic residues" evidence="1">
    <location>
        <begin position="131"/>
        <end position="141"/>
    </location>
</feature>
<accession>A0A7S1I2N6</accession>
<evidence type="ECO:0000256" key="1">
    <source>
        <dbReference type="SAM" id="MobiDB-lite"/>
    </source>
</evidence>
<organism evidence="2">
    <name type="scientific">Eutreptiella gymnastica</name>
    <dbReference type="NCBI Taxonomy" id="73025"/>
    <lineage>
        <taxon>Eukaryota</taxon>
        <taxon>Discoba</taxon>
        <taxon>Euglenozoa</taxon>
        <taxon>Euglenida</taxon>
        <taxon>Spirocuta</taxon>
        <taxon>Euglenophyceae</taxon>
        <taxon>Eutreptiales</taxon>
        <taxon>Eutreptiaceae</taxon>
        <taxon>Eutreptiella</taxon>
    </lineage>
</organism>
<sequence>MSPYALEKHIQQCHKQIPPPYSPIPDSEKELVLNHFGKVPKRNRCTDAPCLPHPSPAASPAPQASVQSDSGSGSTSTSSTTTGSSSSSAVSSASEYVPSGAGSESVSDATTPAVVTRGAQKRKCIIGLARPKPKAGQRKKGKEVSGSNSESGD</sequence>
<feature type="region of interest" description="Disordered" evidence="1">
    <location>
        <begin position="42"/>
        <end position="153"/>
    </location>
</feature>
<gene>
    <name evidence="2" type="ORF">EGYM00392_LOCUS9814</name>
</gene>
<feature type="compositionally biased region" description="Basic and acidic residues" evidence="1">
    <location>
        <begin position="1"/>
        <end position="10"/>
    </location>
</feature>
<feature type="compositionally biased region" description="Low complexity" evidence="1">
    <location>
        <begin position="60"/>
        <end position="94"/>
    </location>
</feature>